<dbReference type="PANTHER" id="PTHR37299:SF1">
    <property type="entry name" value="STAGE 0 SPORULATION PROTEIN A HOMOLOG"/>
    <property type="match status" value="1"/>
</dbReference>
<protein>
    <submittedName>
        <fullName evidence="4">LytTR family DNA-binding domain-containing protein</fullName>
    </submittedName>
</protein>
<dbReference type="SMART" id="SM00448">
    <property type="entry name" value="REC"/>
    <property type="match status" value="1"/>
</dbReference>
<dbReference type="InterPro" id="IPR011006">
    <property type="entry name" value="CheY-like_superfamily"/>
</dbReference>
<proteinExistence type="predicted"/>
<dbReference type="SUPFAM" id="SSF52172">
    <property type="entry name" value="CheY-like"/>
    <property type="match status" value="1"/>
</dbReference>
<dbReference type="PROSITE" id="PS50930">
    <property type="entry name" value="HTH_LYTTR"/>
    <property type="match status" value="1"/>
</dbReference>
<dbReference type="Pfam" id="PF04397">
    <property type="entry name" value="LytTR"/>
    <property type="match status" value="1"/>
</dbReference>
<organism evidence="4 5">
    <name type="scientific">Dawidia cretensis</name>
    <dbReference type="NCBI Taxonomy" id="2782350"/>
    <lineage>
        <taxon>Bacteria</taxon>
        <taxon>Pseudomonadati</taxon>
        <taxon>Bacteroidota</taxon>
        <taxon>Cytophagia</taxon>
        <taxon>Cytophagales</taxon>
        <taxon>Chryseotaleaceae</taxon>
        <taxon>Dawidia</taxon>
    </lineage>
</organism>
<dbReference type="InterPro" id="IPR007492">
    <property type="entry name" value="LytTR_DNA-bd_dom"/>
</dbReference>
<dbReference type="Gene3D" id="3.40.50.2300">
    <property type="match status" value="1"/>
</dbReference>
<evidence type="ECO:0000259" key="2">
    <source>
        <dbReference type="PROSITE" id="PS50110"/>
    </source>
</evidence>
<sequence>MPQTHSALIVDDESHQRNALAELLQQHFPQITPVTAAASVPEALSLLREHRPRLVFLDIMLPPYTGFDFLQQAPAIDFEIIFTTSFEEYAIKAFRLSAVDYLIKPLVLEELQQAIDRFTEKNSAKINIDHLALLMENIQARNQRPKKIALPTLTGYIFVTIDDIVRCESDNTYTTFYLINKAKVIVSKTLKECEGLLSDFSFFRVHNSHLVNLDYIQEYMKGEGGVIKMTDGSHVDVSRRRKDDFVSWFKGGKLKANV</sequence>
<dbReference type="GO" id="GO:0003677">
    <property type="term" value="F:DNA binding"/>
    <property type="evidence" value="ECO:0007669"/>
    <property type="project" value="UniProtKB-KW"/>
</dbReference>
<dbReference type="AlphaFoldDB" id="A0AAP2GW23"/>
<gene>
    <name evidence="4" type="ORF">KK062_26135</name>
</gene>
<dbReference type="InterPro" id="IPR001789">
    <property type="entry name" value="Sig_transdc_resp-reg_receiver"/>
</dbReference>
<dbReference type="Gene3D" id="2.40.50.1020">
    <property type="entry name" value="LytTr DNA-binding domain"/>
    <property type="match status" value="1"/>
</dbReference>
<evidence type="ECO:0000256" key="1">
    <source>
        <dbReference type="PROSITE-ProRule" id="PRU00169"/>
    </source>
</evidence>
<dbReference type="PANTHER" id="PTHR37299">
    <property type="entry name" value="TRANSCRIPTIONAL REGULATOR-RELATED"/>
    <property type="match status" value="1"/>
</dbReference>
<feature type="domain" description="Response regulatory" evidence="2">
    <location>
        <begin position="6"/>
        <end position="119"/>
    </location>
</feature>
<name>A0AAP2GW23_9BACT</name>
<comment type="caution">
    <text evidence="4">The sequence shown here is derived from an EMBL/GenBank/DDBJ whole genome shotgun (WGS) entry which is preliminary data.</text>
</comment>
<dbReference type="PROSITE" id="PS50110">
    <property type="entry name" value="RESPONSE_REGULATORY"/>
    <property type="match status" value="1"/>
</dbReference>
<dbReference type="Pfam" id="PF00072">
    <property type="entry name" value="Response_reg"/>
    <property type="match status" value="1"/>
</dbReference>
<dbReference type="InterPro" id="IPR046947">
    <property type="entry name" value="LytR-like"/>
</dbReference>
<feature type="domain" description="HTH LytTR-type" evidence="3">
    <location>
        <begin position="148"/>
        <end position="241"/>
    </location>
</feature>
<feature type="modified residue" description="4-aspartylphosphate" evidence="1">
    <location>
        <position position="58"/>
    </location>
</feature>
<dbReference type="SMART" id="SM00850">
    <property type="entry name" value="LytTR"/>
    <property type="match status" value="1"/>
</dbReference>
<keyword evidence="5" id="KW-1185">Reference proteome</keyword>
<evidence type="ECO:0000313" key="4">
    <source>
        <dbReference type="EMBL" id="MBT1711748.1"/>
    </source>
</evidence>
<keyword evidence="4" id="KW-0238">DNA-binding</keyword>
<keyword evidence="1" id="KW-0597">Phosphoprotein</keyword>
<evidence type="ECO:0000259" key="3">
    <source>
        <dbReference type="PROSITE" id="PS50930"/>
    </source>
</evidence>
<dbReference type="EMBL" id="JAHESE010000040">
    <property type="protein sequence ID" value="MBT1711748.1"/>
    <property type="molecule type" value="Genomic_DNA"/>
</dbReference>
<accession>A0AAP2GW23</accession>
<dbReference type="GO" id="GO:0000156">
    <property type="term" value="F:phosphorelay response regulator activity"/>
    <property type="evidence" value="ECO:0007669"/>
    <property type="project" value="InterPro"/>
</dbReference>
<reference evidence="4 5" key="1">
    <citation type="submission" date="2021-05" db="EMBL/GenBank/DDBJ databases">
        <title>A Polyphasic approach of four new species of the genus Ohtaekwangia: Ohtaekwangia histidinii sp. nov., Ohtaekwangia cretensis sp. nov., Ohtaekwangia indiensis sp. nov., Ohtaekwangia reichenbachii sp. nov. from diverse environment.</title>
        <authorList>
            <person name="Octaviana S."/>
        </authorList>
    </citation>
    <scope>NUCLEOTIDE SEQUENCE [LARGE SCALE GENOMIC DNA]</scope>
    <source>
        <strain evidence="4 5">PWU5</strain>
    </source>
</reference>
<evidence type="ECO:0000313" key="5">
    <source>
        <dbReference type="Proteomes" id="UP001319080"/>
    </source>
</evidence>
<dbReference type="Proteomes" id="UP001319080">
    <property type="component" value="Unassembled WGS sequence"/>
</dbReference>